<dbReference type="RefSeq" id="WP_209335854.1">
    <property type="nucleotide sequence ID" value="NZ_JAGIYY010000004.1"/>
</dbReference>
<dbReference type="EMBL" id="JAGIYY010000004">
    <property type="protein sequence ID" value="MBP0439829.1"/>
    <property type="molecule type" value="Genomic_DNA"/>
</dbReference>
<keyword evidence="3" id="KW-1185">Reference proteome</keyword>
<keyword evidence="1" id="KW-0472">Membrane</keyword>
<organism evidence="2 3">
    <name type="scientific">Tianweitania sediminis</name>
    <dbReference type="NCBI Taxonomy" id="1502156"/>
    <lineage>
        <taxon>Bacteria</taxon>
        <taxon>Pseudomonadati</taxon>
        <taxon>Pseudomonadota</taxon>
        <taxon>Alphaproteobacteria</taxon>
        <taxon>Hyphomicrobiales</taxon>
        <taxon>Phyllobacteriaceae</taxon>
        <taxon>Tianweitania</taxon>
    </lineage>
</organism>
<proteinExistence type="predicted"/>
<dbReference type="PANTHER" id="PTHR35813:SF1">
    <property type="entry name" value="INNER MEMBRANE PROTEIN YBAN"/>
    <property type="match status" value="1"/>
</dbReference>
<protein>
    <submittedName>
        <fullName evidence="2">YbaN family protein</fullName>
    </submittedName>
</protein>
<feature type="transmembrane region" description="Helical" evidence="1">
    <location>
        <begin position="122"/>
        <end position="139"/>
    </location>
</feature>
<keyword evidence="1" id="KW-0812">Transmembrane</keyword>
<dbReference type="GO" id="GO:0005886">
    <property type="term" value="C:plasma membrane"/>
    <property type="evidence" value="ECO:0007669"/>
    <property type="project" value="TreeGrafter"/>
</dbReference>
<evidence type="ECO:0000313" key="2">
    <source>
        <dbReference type="EMBL" id="MBP0439829.1"/>
    </source>
</evidence>
<dbReference type="AlphaFoldDB" id="A0A8J7UKM3"/>
<dbReference type="Pfam" id="PF04304">
    <property type="entry name" value="DUF454"/>
    <property type="match status" value="1"/>
</dbReference>
<reference evidence="2" key="1">
    <citation type="submission" date="2021-03" db="EMBL/GenBank/DDBJ databases">
        <title>Genome sequencing and assembly of Tianweitania sediminis.</title>
        <authorList>
            <person name="Chhetri G."/>
        </authorList>
    </citation>
    <scope>NUCLEOTIDE SEQUENCE</scope>
    <source>
        <strain evidence="2">Z8</strain>
    </source>
</reference>
<evidence type="ECO:0000313" key="3">
    <source>
        <dbReference type="Proteomes" id="UP000666240"/>
    </source>
</evidence>
<gene>
    <name evidence="2" type="ORF">J5Y06_14310</name>
</gene>
<sequence length="143" mass="15118">MNVPSEPVAPPLQEGERAVVPLGPLARGFYLVAGLLLTAIGIIGVFVPLLPTTVFLILAAWCFSRSSPRLEAYLLHHPRLGPPLQAWRRSGAIPPRGKWLAFAGMAGGYTLFYLAAEPSAALALAVAAFLAGCALFVGTRPSR</sequence>
<dbReference type="PANTHER" id="PTHR35813">
    <property type="entry name" value="INNER MEMBRANE PROTEIN YBAN"/>
    <property type="match status" value="1"/>
</dbReference>
<comment type="caution">
    <text evidence="2">The sequence shown here is derived from an EMBL/GenBank/DDBJ whole genome shotgun (WGS) entry which is preliminary data.</text>
</comment>
<feature type="transmembrane region" description="Helical" evidence="1">
    <location>
        <begin position="99"/>
        <end position="116"/>
    </location>
</feature>
<dbReference type="InterPro" id="IPR007401">
    <property type="entry name" value="DUF454"/>
</dbReference>
<feature type="transmembrane region" description="Helical" evidence="1">
    <location>
        <begin position="30"/>
        <end position="63"/>
    </location>
</feature>
<keyword evidence="1" id="KW-1133">Transmembrane helix</keyword>
<name>A0A8J7UKM3_9HYPH</name>
<evidence type="ECO:0000256" key="1">
    <source>
        <dbReference type="SAM" id="Phobius"/>
    </source>
</evidence>
<dbReference type="PIRSF" id="PIRSF016789">
    <property type="entry name" value="DUF454"/>
    <property type="match status" value="1"/>
</dbReference>
<dbReference type="Proteomes" id="UP000666240">
    <property type="component" value="Unassembled WGS sequence"/>
</dbReference>
<accession>A0A8J7UKM3</accession>